<feature type="region of interest" description="Disordered" evidence="2">
    <location>
        <begin position="911"/>
        <end position="930"/>
    </location>
</feature>
<feature type="region of interest" description="Disordered" evidence="2">
    <location>
        <begin position="1520"/>
        <end position="1571"/>
    </location>
</feature>
<feature type="region of interest" description="Disordered" evidence="2">
    <location>
        <begin position="1174"/>
        <end position="1203"/>
    </location>
</feature>
<feature type="region of interest" description="Disordered" evidence="2">
    <location>
        <begin position="842"/>
        <end position="903"/>
    </location>
</feature>
<proteinExistence type="predicted"/>
<dbReference type="Proteomes" id="UP000299084">
    <property type="component" value="Unassembled WGS sequence"/>
</dbReference>
<evidence type="ECO:0000313" key="4">
    <source>
        <dbReference type="Proteomes" id="UP000299084"/>
    </source>
</evidence>
<feature type="region of interest" description="Disordered" evidence="2">
    <location>
        <begin position="1124"/>
        <end position="1155"/>
    </location>
</feature>
<feature type="region of interest" description="Disordered" evidence="2">
    <location>
        <begin position="1606"/>
        <end position="1674"/>
    </location>
</feature>
<feature type="region of interest" description="Disordered" evidence="2">
    <location>
        <begin position="1263"/>
        <end position="1296"/>
    </location>
</feature>
<protein>
    <submittedName>
        <fullName evidence="3">Uncharacterized protein</fullName>
    </submittedName>
</protein>
<feature type="compositionally biased region" description="Basic residues" evidence="2">
    <location>
        <begin position="56"/>
        <end position="67"/>
    </location>
</feature>
<feature type="region of interest" description="Disordered" evidence="2">
    <location>
        <begin position="1347"/>
        <end position="1435"/>
    </location>
</feature>
<accession>A0A5N4EAQ2</accession>
<evidence type="ECO:0000256" key="2">
    <source>
        <dbReference type="SAM" id="MobiDB-lite"/>
    </source>
</evidence>
<dbReference type="PANTHER" id="PTHR13037:SF24">
    <property type="entry name" value="POLYCOMB PROTEIN PCL-RELATED"/>
    <property type="match status" value="1"/>
</dbReference>
<reference evidence="3 4" key="1">
    <citation type="journal article" date="2019" name="Mol. Ecol. Resour.">
        <title>Improving Illumina assemblies with Hi-C and long reads: an example with the North African dromedary.</title>
        <authorList>
            <person name="Elbers J.P."/>
            <person name="Rogers M.F."/>
            <person name="Perelman P.L."/>
            <person name="Proskuryakova A.A."/>
            <person name="Serdyukova N.A."/>
            <person name="Johnson W.E."/>
            <person name="Horin P."/>
            <person name="Corander J."/>
            <person name="Murphy D."/>
            <person name="Burger P.A."/>
        </authorList>
    </citation>
    <scope>NUCLEOTIDE SEQUENCE [LARGE SCALE GENOMIC DNA]</scope>
    <source>
        <strain evidence="3">Drom800</strain>
        <tissue evidence="3">Blood</tissue>
    </source>
</reference>
<feature type="region of interest" description="Disordered" evidence="2">
    <location>
        <begin position="1"/>
        <end position="203"/>
    </location>
</feature>
<keyword evidence="1" id="KW-0945">Host-virus interaction</keyword>
<evidence type="ECO:0000256" key="1">
    <source>
        <dbReference type="ARBA" id="ARBA00022581"/>
    </source>
</evidence>
<feature type="region of interest" description="Disordered" evidence="2">
    <location>
        <begin position="743"/>
        <end position="781"/>
    </location>
</feature>
<feature type="region of interest" description="Disordered" evidence="2">
    <location>
        <begin position="1006"/>
        <end position="1103"/>
    </location>
</feature>
<comment type="caution">
    <text evidence="3">The sequence shown here is derived from an EMBL/GenBank/DDBJ whole genome shotgun (WGS) entry which is preliminary data.</text>
</comment>
<feature type="compositionally biased region" description="Gly residues" evidence="2">
    <location>
        <begin position="85"/>
        <end position="97"/>
    </location>
</feature>
<keyword evidence="4" id="KW-1185">Reference proteome</keyword>
<feature type="region of interest" description="Disordered" evidence="2">
    <location>
        <begin position="697"/>
        <end position="720"/>
    </location>
</feature>
<feature type="compositionally biased region" description="Basic and acidic residues" evidence="2">
    <location>
        <begin position="880"/>
        <end position="890"/>
    </location>
</feature>
<evidence type="ECO:0000313" key="3">
    <source>
        <dbReference type="EMBL" id="KAB1280583.1"/>
    </source>
</evidence>
<feature type="compositionally biased region" description="Basic residues" evidence="2">
    <location>
        <begin position="1354"/>
        <end position="1371"/>
    </location>
</feature>
<feature type="compositionally biased region" description="Basic residues" evidence="2">
    <location>
        <begin position="35"/>
        <end position="44"/>
    </location>
</feature>
<organism evidence="3 4">
    <name type="scientific">Camelus dromedarius</name>
    <name type="common">Dromedary</name>
    <name type="synonym">Arabian camel</name>
    <dbReference type="NCBI Taxonomy" id="9838"/>
    <lineage>
        <taxon>Eukaryota</taxon>
        <taxon>Metazoa</taxon>
        <taxon>Chordata</taxon>
        <taxon>Craniata</taxon>
        <taxon>Vertebrata</taxon>
        <taxon>Euteleostomi</taxon>
        <taxon>Mammalia</taxon>
        <taxon>Eutheria</taxon>
        <taxon>Laurasiatheria</taxon>
        <taxon>Artiodactyla</taxon>
        <taxon>Tylopoda</taxon>
        <taxon>Camelidae</taxon>
        <taxon>Camelus</taxon>
    </lineage>
</organism>
<dbReference type="EMBL" id="JWIN03000004">
    <property type="protein sequence ID" value="KAB1280583.1"/>
    <property type="molecule type" value="Genomic_DNA"/>
</dbReference>
<sequence length="1674" mass="178867">MLTATAVADVHKQQPRPSGSPPPPGAIDGSGSWRRPARARRSARHACGAAMETRTRQRGRARGRRPAGVRASPRPTARVRVNEPEGGGRGAQPGEGGASREEEPARRGRAAGRGAPRLGFHRASCSSPAQGPPGRGAERRGYQRPGRAGRAPEPVSRSGSWDLPVVGLDINAPMGGFRDRRPPPPRPRAPRLVTRPLKPRPPVRIPRARATAEATRGGSLRAILPLLLGPFSPQHLTARSFLKAEPGTDERGALRGAAVSFHLLVRGPFTGDTSRAVRIAADTWHVSPVHSTASDTHIAVPGKRCGRGAGDLLAVSRVVLSFLAKNPHKGVASEWPEFLISTIKLSKESSNSRAEKHVHLVQSSWRLGLVHGSPGEGRLRPVMSGRVPLAEKALSEGYARLRYRDTSLLIWQQQQQKLESVPLGTYLSRSRSMWYSQYGNEAILVRDRNKLEVSRDTGQSKPRAVRGLGDWASGLLLTSQVLQAQPRPGHSRRSFGPASKEIKQDPSTCSEVVFRIHFCLVKNGSELETGVFVIVCWSLPRTGSLGPPVGGFPRHFERLCCLLELKPMWQGQQHGQQREGRVRCLSCHFFPRSAIQAGHFHHALNGWAFLLATHMVRPELHCAWFFGPVCKSASRQHPPPIRHPARGHLAESPLLHAALGREAGKSHVLQPGASRVRPLTMELPSLPAAPLHGALTAPRTNLDVPWPGQPHKESGGQESKPWLDAQVTALALSGLTCREGPSALGGLGGHGPASPRSRGAWSGECSEVPEEGGLGPGLGQSPPLQGMLWKLSALAFVSTAPHPSLMPPPCAGSHVVGGPSMPTRLTGLHGDMPLVSETTWAQTESAAGTQAPGPACLQRRAAHAESHTPRPEALNPGPPRRAEDHSHELLKPPSDASGNQGCTLSSALVRGEGRPESAGKGTGHHTSVSKATSTSCAWPAYLTRPFPPKACPAVLGPGAALLSNTERWKWSPKTLQLVLKPGQEALKNCGTDELHLLSTDAALGECQSQRSPGSEGHRWSEDPPSPRTRPVLSPRARSAPPSGQHGDPSRSREPPAPPGPRPGLFAPQTRACRTCPRDPSQDLATLLSPPHPSAPIEGSLATRAGGTRADFMIYKNRQVLGRQGLAGRRTRPPDRRPGHPWLPAAPASGRSSQGRLGECPFSVTSVLTAKCTGREPLGSLEGRNPPGEKTGQGEPGQATDGRLEDCRGGCTPPLEAGGRGGAHPGARALLAEAAVLRAQVGGTGCPRTQRLPVNTEELSKVETKSTPRLEAASTCKPPNFRHTHTKERNEDPTAPGARAAVAVAVAVTPRARLTALKRPASLLLLKNAVCGGGSTHELGTHVGLAFSTAFPPRNSRRRRRRVDRRAPRTRPPRALWLAPRRRPARPSPGSPGRQAEPSDMSGRGPGPQGCKCRQLTSREETPGLQTSRNEGRASARGFRHTLHISLWPSGQSLKASPPRDRIQLRRKDFMPVHSFSQSLTSRRAAAPVVLAGRTRLLRVAALLLPDAEELLLLSRLGPPGGTGPGFSGGDAADERPAPRSPRAQSPPARPGAPPLIPPAHGPRASSDKRPGKRISALRRLPQVSSEARPPLITNKELLQDHTPVCANEWPRDRGWSPGRPSDWGVGTLSSPSPRLQGEAGTRDSSIKAPDSEGFQHGVLGRAWKRPAPPPIPCP</sequence>
<name>A0A5N4EAQ2_CAMDR</name>
<feature type="compositionally biased region" description="Pro residues" evidence="2">
    <location>
        <begin position="1547"/>
        <end position="1560"/>
    </location>
</feature>
<dbReference type="PANTHER" id="PTHR13037">
    <property type="entry name" value="FORMIN"/>
    <property type="match status" value="1"/>
</dbReference>
<gene>
    <name evidence="3" type="ORF">Cadr_000016460</name>
</gene>